<reference evidence="2" key="1">
    <citation type="journal article" date="2022" name="IScience">
        <title>Evolution of zygomycete secretomes and the origins of terrestrial fungal ecologies.</title>
        <authorList>
            <person name="Chang Y."/>
            <person name="Wang Y."/>
            <person name="Mondo S."/>
            <person name="Ahrendt S."/>
            <person name="Andreopoulos W."/>
            <person name="Barry K."/>
            <person name="Beard J."/>
            <person name="Benny G.L."/>
            <person name="Blankenship S."/>
            <person name="Bonito G."/>
            <person name="Cuomo C."/>
            <person name="Desiro A."/>
            <person name="Gervers K.A."/>
            <person name="Hundley H."/>
            <person name="Kuo A."/>
            <person name="LaButti K."/>
            <person name="Lang B.F."/>
            <person name="Lipzen A."/>
            <person name="O'Donnell K."/>
            <person name="Pangilinan J."/>
            <person name="Reynolds N."/>
            <person name="Sandor L."/>
            <person name="Smith M.E."/>
            <person name="Tsang A."/>
            <person name="Grigoriev I.V."/>
            <person name="Stajich J.E."/>
            <person name="Spatafora J.W."/>
        </authorList>
    </citation>
    <scope>NUCLEOTIDE SEQUENCE</scope>
    <source>
        <strain evidence="2">RSA 2281</strain>
    </source>
</reference>
<evidence type="ECO:0000313" key="3">
    <source>
        <dbReference type="Proteomes" id="UP001209540"/>
    </source>
</evidence>
<gene>
    <name evidence="2" type="ORF">BDA99DRAFT_350251</name>
</gene>
<evidence type="ECO:0000313" key="2">
    <source>
        <dbReference type="EMBL" id="KAI9267909.1"/>
    </source>
</evidence>
<protein>
    <submittedName>
        <fullName evidence="2">Uncharacterized protein</fullName>
    </submittedName>
</protein>
<comment type="caution">
    <text evidence="2">The sequence shown here is derived from an EMBL/GenBank/DDBJ whole genome shotgun (WGS) entry which is preliminary data.</text>
</comment>
<keyword evidence="1" id="KW-1133">Transmembrane helix</keyword>
<proteinExistence type="predicted"/>
<dbReference type="EMBL" id="JAIXMP010000009">
    <property type="protein sequence ID" value="KAI9267909.1"/>
    <property type="molecule type" value="Genomic_DNA"/>
</dbReference>
<reference evidence="2" key="2">
    <citation type="submission" date="2023-02" db="EMBL/GenBank/DDBJ databases">
        <authorList>
            <consortium name="DOE Joint Genome Institute"/>
            <person name="Mondo S.J."/>
            <person name="Chang Y."/>
            <person name="Wang Y."/>
            <person name="Ahrendt S."/>
            <person name="Andreopoulos W."/>
            <person name="Barry K."/>
            <person name="Beard J."/>
            <person name="Benny G.L."/>
            <person name="Blankenship S."/>
            <person name="Bonito G."/>
            <person name="Cuomo C."/>
            <person name="Desiro A."/>
            <person name="Gervers K.A."/>
            <person name="Hundley H."/>
            <person name="Kuo A."/>
            <person name="LaButti K."/>
            <person name="Lang B.F."/>
            <person name="Lipzen A."/>
            <person name="O'Donnell K."/>
            <person name="Pangilinan J."/>
            <person name="Reynolds N."/>
            <person name="Sandor L."/>
            <person name="Smith M.W."/>
            <person name="Tsang A."/>
            <person name="Grigoriev I.V."/>
            <person name="Stajich J.E."/>
            <person name="Spatafora J.W."/>
        </authorList>
    </citation>
    <scope>NUCLEOTIDE SEQUENCE</scope>
    <source>
        <strain evidence="2">RSA 2281</strain>
    </source>
</reference>
<organism evidence="2 3">
    <name type="scientific">Phascolomyces articulosus</name>
    <dbReference type="NCBI Taxonomy" id="60185"/>
    <lineage>
        <taxon>Eukaryota</taxon>
        <taxon>Fungi</taxon>
        <taxon>Fungi incertae sedis</taxon>
        <taxon>Mucoromycota</taxon>
        <taxon>Mucoromycotina</taxon>
        <taxon>Mucoromycetes</taxon>
        <taxon>Mucorales</taxon>
        <taxon>Lichtheimiaceae</taxon>
        <taxon>Phascolomyces</taxon>
    </lineage>
</organism>
<keyword evidence="1" id="KW-0472">Membrane</keyword>
<keyword evidence="3" id="KW-1185">Reference proteome</keyword>
<accession>A0AAD5K387</accession>
<sequence>MYAVPIHRHAISSIFHHICWFNPLPYHVIPTEISTLLSIFGHALTQDVFKLALFFAYFKIYMTFIIMMLSWVLESSSSCCQPADAGFKVHMVFFINACIFCSSQRYYMMLFIYKCMY</sequence>
<evidence type="ECO:0000256" key="1">
    <source>
        <dbReference type="SAM" id="Phobius"/>
    </source>
</evidence>
<keyword evidence="1" id="KW-0812">Transmembrane</keyword>
<dbReference type="AlphaFoldDB" id="A0AAD5K387"/>
<dbReference type="Proteomes" id="UP001209540">
    <property type="component" value="Unassembled WGS sequence"/>
</dbReference>
<feature type="transmembrane region" description="Helical" evidence="1">
    <location>
        <begin position="93"/>
        <end position="113"/>
    </location>
</feature>
<feature type="transmembrane region" description="Helical" evidence="1">
    <location>
        <begin position="51"/>
        <end position="73"/>
    </location>
</feature>
<name>A0AAD5K387_9FUNG</name>